<dbReference type="Gene3D" id="2.60.40.420">
    <property type="entry name" value="Cupredoxins - blue copper proteins"/>
    <property type="match status" value="1"/>
</dbReference>
<evidence type="ECO:0000313" key="3">
    <source>
        <dbReference type="Proteomes" id="UP000198855"/>
    </source>
</evidence>
<keyword evidence="3" id="KW-1185">Reference proteome</keyword>
<accession>A0A1I1UYE1</accession>
<proteinExistence type="predicted"/>
<evidence type="ECO:0000313" key="2">
    <source>
        <dbReference type="EMBL" id="SFD75811.1"/>
    </source>
</evidence>
<dbReference type="AlphaFoldDB" id="A0A1I1UYE1"/>
<dbReference type="STRING" id="1045775.SAMN05216378_1295"/>
<gene>
    <name evidence="2" type="ORF">SAMN05216378_1295</name>
</gene>
<sequence>MKISIFKSTTMWLIALIIIVCVVFLAFFSSSPNQSSAEEPVITRQDGFQVATIQVKQDGFYPANIEVQAGVPVKLNFNKNTGITCIRSVLSKDLGIDTYLKKGDNFITLGNLKPGTYQFDCDMLMYHGTITVKA</sequence>
<dbReference type="EMBL" id="FOMT01000001">
    <property type="protein sequence ID" value="SFD75811.1"/>
    <property type="molecule type" value="Genomic_DNA"/>
</dbReference>
<dbReference type="Pfam" id="PF13473">
    <property type="entry name" value="Cupredoxin_1"/>
    <property type="match status" value="1"/>
</dbReference>
<feature type="domain" description="EfeO-type cupredoxin-like" evidence="1">
    <location>
        <begin position="21"/>
        <end position="132"/>
    </location>
</feature>
<dbReference type="Proteomes" id="UP000198855">
    <property type="component" value="Unassembled WGS sequence"/>
</dbReference>
<name>A0A1I1UYE1_9BACL</name>
<dbReference type="InterPro" id="IPR008972">
    <property type="entry name" value="Cupredoxin"/>
</dbReference>
<dbReference type="InterPro" id="IPR028096">
    <property type="entry name" value="EfeO_Cupredoxin"/>
</dbReference>
<dbReference type="RefSeq" id="WP_091182280.1">
    <property type="nucleotide sequence ID" value="NZ_FOMT01000001.1"/>
</dbReference>
<dbReference type="OrthoDB" id="9800141at2"/>
<protein>
    <submittedName>
        <fullName evidence="2">Cupredoxin-like domain-containing protein</fullName>
    </submittedName>
</protein>
<reference evidence="3" key="1">
    <citation type="submission" date="2016-10" db="EMBL/GenBank/DDBJ databases">
        <authorList>
            <person name="Varghese N."/>
            <person name="Submissions S."/>
        </authorList>
    </citation>
    <scope>NUCLEOTIDE SEQUENCE [LARGE SCALE GENOMIC DNA]</scope>
    <source>
        <strain evidence="3">CGMCC 1.10784</strain>
    </source>
</reference>
<evidence type="ECO:0000259" key="1">
    <source>
        <dbReference type="Pfam" id="PF13473"/>
    </source>
</evidence>
<dbReference type="SUPFAM" id="SSF49503">
    <property type="entry name" value="Cupredoxins"/>
    <property type="match status" value="1"/>
</dbReference>
<organism evidence="2 3">
    <name type="scientific">Paenibacillus catalpae</name>
    <dbReference type="NCBI Taxonomy" id="1045775"/>
    <lineage>
        <taxon>Bacteria</taxon>
        <taxon>Bacillati</taxon>
        <taxon>Bacillota</taxon>
        <taxon>Bacilli</taxon>
        <taxon>Bacillales</taxon>
        <taxon>Paenibacillaceae</taxon>
        <taxon>Paenibacillus</taxon>
    </lineage>
</organism>